<sequence length="175" mass="21158">MNPDTNSYSFYHIKNENIKENGHIRNRLYRFKSTKSNLWYIVLVEEYEHNVFAVKFYPKMWRLSKYKYQMLTGTNEPRRIINTCINIMISIYKENPKASFGFIGVNRKNEKPNETKRYKVYSTIIATYFSDKYFLHKENKEKSAYLLINNQALLSNPTLVKDIEDFFKNQYSYFD</sequence>
<organism evidence="1 2">
    <name type="scientific">Prevotella intermedia</name>
    <dbReference type="NCBI Taxonomy" id="28131"/>
    <lineage>
        <taxon>Bacteria</taxon>
        <taxon>Pseudomonadati</taxon>
        <taxon>Bacteroidota</taxon>
        <taxon>Bacteroidia</taxon>
        <taxon>Bacteroidales</taxon>
        <taxon>Prevotellaceae</taxon>
        <taxon>Prevotella</taxon>
    </lineage>
</organism>
<evidence type="ECO:0000313" key="1">
    <source>
        <dbReference type="EMBL" id="PIN27789.1"/>
    </source>
</evidence>
<dbReference type="Proteomes" id="UP000230500">
    <property type="component" value="Unassembled WGS sequence"/>
</dbReference>
<reference evidence="1 2" key="1">
    <citation type="submission" date="2017-11" db="EMBL/GenBank/DDBJ databases">
        <title>Genome sequencing of Prevotella intermedia KCOM 2069.</title>
        <authorList>
            <person name="Kook J.-K."/>
            <person name="Park S.-N."/>
            <person name="Lim Y.K."/>
        </authorList>
    </citation>
    <scope>NUCLEOTIDE SEQUENCE [LARGE SCALE GENOMIC DNA]</scope>
    <source>
        <strain evidence="1 2">KCOM 2069</strain>
    </source>
</reference>
<evidence type="ECO:0000313" key="2">
    <source>
        <dbReference type="Proteomes" id="UP000230500"/>
    </source>
</evidence>
<gene>
    <name evidence="1" type="ORF">CUC04_10755</name>
</gene>
<proteinExistence type="predicted"/>
<name>A0A2G9IDE1_PREIN</name>
<dbReference type="EMBL" id="PESN01000002">
    <property type="protein sequence ID" value="PIN27789.1"/>
    <property type="molecule type" value="Genomic_DNA"/>
</dbReference>
<protein>
    <submittedName>
        <fullName evidence="1">Uncharacterized protein</fullName>
    </submittedName>
</protein>
<dbReference type="AlphaFoldDB" id="A0A2G9IDE1"/>
<comment type="caution">
    <text evidence="1">The sequence shown here is derived from an EMBL/GenBank/DDBJ whole genome shotgun (WGS) entry which is preliminary data.</text>
</comment>
<accession>A0A2G9IDE1</accession>